<comment type="subcellular location">
    <subcellularLocation>
        <location evidence="1">Cell envelope</location>
    </subcellularLocation>
</comment>
<dbReference type="Pfam" id="PF08263">
    <property type="entry name" value="LRRNT_2"/>
    <property type="match status" value="1"/>
</dbReference>
<dbReference type="PANTHER" id="PTHR48059:SF30">
    <property type="entry name" value="OS06G0587000 PROTEIN"/>
    <property type="match status" value="1"/>
</dbReference>
<feature type="domain" description="Leucine-rich repeat-containing N-terminal plant-type" evidence="2">
    <location>
        <begin position="179"/>
        <end position="212"/>
    </location>
</feature>
<reference evidence="3" key="1">
    <citation type="submission" date="2021-01" db="EMBL/GenBank/DDBJ databases">
        <authorList>
            <person name="Corre E."/>
            <person name="Pelletier E."/>
            <person name="Niang G."/>
            <person name="Scheremetjew M."/>
            <person name="Finn R."/>
            <person name="Kale V."/>
            <person name="Holt S."/>
            <person name="Cochrane G."/>
            <person name="Meng A."/>
            <person name="Brown T."/>
            <person name="Cohen L."/>
        </authorList>
    </citation>
    <scope>NUCLEOTIDE SEQUENCE</scope>
    <source>
        <strain evidence="3">Pop2</strain>
    </source>
</reference>
<sequence>MRTNCQDISQLNLNSLAQLNLSGQRSRKRIQGPLLSFSSNPNLIGVSIGGNNLKGPIPPDFLRDVDHNMDIKIDLSFNMLAGAVPLTLDAFTKLDINLVGDNIDELDDTFCDNDEWMAGADQRYGCKANLCPKNKYHPRGRQIDDSRDCKDCDPGEDAPFMGSLTCRSQGLLFEERIILTQIYDAINGTNWVKQRKWNSDAPICTWYGVGCDDDDENSGVTSLQLGNNNLEAIAPAKEAPVTMFCILPTCAR</sequence>
<proteinExistence type="predicted"/>
<name>A0A7S2A282_9STRA</name>
<evidence type="ECO:0000313" key="3">
    <source>
        <dbReference type="EMBL" id="CAD9355492.1"/>
    </source>
</evidence>
<dbReference type="AlphaFoldDB" id="A0A7S2A282"/>
<dbReference type="InterPro" id="IPR032675">
    <property type="entry name" value="LRR_dom_sf"/>
</dbReference>
<dbReference type="InterPro" id="IPR013210">
    <property type="entry name" value="LRR_N_plant-typ"/>
</dbReference>
<organism evidence="3">
    <name type="scientific">Ditylum brightwellii</name>
    <dbReference type="NCBI Taxonomy" id="49249"/>
    <lineage>
        <taxon>Eukaryota</taxon>
        <taxon>Sar</taxon>
        <taxon>Stramenopiles</taxon>
        <taxon>Ochrophyta</taxon>
        <taxon>Bacillariophyta</taxon>
        <taxon>Mediophyceae</taxon>
        <taxon>Lithodesmiophycidae</taxon>
        <taxon>Lithodesmiales</taxon>
        <taxon>Lithodesmiaceae</taxon>
        <taxon>Ditylum</taxon>
    </lineage>
</organism>
<protein>
    <recommendedName>
        <fullName evidence="2">Leucine-rich repeat-containing N-terminal plant-type domain-containing protein</fullName>
    </recommendedName>
</protein>
<gene>
    <name evidence="3" type="ORF">DBRI1063_LOCUS24029</name>
</gene>
<dbReference type="Gene3D" id="3.80.10.10">
    <property type="entry name" value="Ribonuclease Inhibitor"/>
    <property type="match status" value="2"/>
</dbReference>
<dbReference type="PANTHER" id="PTHR48059">
    <property type="entry name" value="POLYGALACTURONASE INHIBITOR 1"/>
    <property type="match status" value="1"/>
</dbReference>
<dbReference type="InterPro" id="IPR051848">
    <property type="entry name" value="PGIP"/>
</dbReference>
<evidence type="ECO:0000259" key="2">
    <source>
        <dbReference type="Pfam" id="PF08263"/>
    </source>
</evidence>
<evidence type="ECO:0000256" key="1">
    <source>
        <dbReference type="ARBA" id="ARBA00004196"/>
    </source>
</evidence>
<dbReference type="EMBL" id="HBGN01037505">
    <property type="protein sequence ID" value="CAD9355492.1"/>
    <property type="molecule type" value="Transcribed_RNA"/>
</dbReference>
<accession>A0A7S2A282</accession>